<evidence type="ECO:0000313" key="1">
    <source>
        <dbReference type="EMBL" id="RGD75303.1"/>
    </source>
</evidence>
<protein>
    <submittedName>
        <fullName evidence="1">Phosphoglycolate phosphatase</fullName>
    </submittedName>
</protein>
<dbReference type="Gene3D" id="1.10.150.240">
    <property type="entry name" value="Putative phosphatase, domain 2"/>
    <property type="match status" value="1"/>
</dbReference>
<dbReference type="SFLD" id="SFLDG01129">
    <property type="entry name" value="C1.5:_HAD__Beta-PGM__Phosphata"/>
    <property type="match status" value="1"/>
</dbReference>
<dbReference type="InterPro" id="IPR036412">
    <property type="entry name" value="HAD-like_sf"/>
</dbReference>
<name>A0A3E3E1F6_9FIRM</name>
<dbReference type="SUPFAM" id="SSF56784">
    <property type="entry name" value="HAD-like"/>
    <property type="match status" value="1"/>
</dbReference>
<sequence>MKYKCVIFDFDGTLANTENVIFRVYNEIAKKYGYKEITHDYIDELKHQPIHNIIKDLGVPYLKVFSLIKKGQKLMKEYHKSMDPYEEDLKETLKILKSKLSYMGIISSNSKKNINTFLKNEKIDTMDFIISSPLFSKEIKINKLKKKLKLKDEDILYVGDEVRDIVSAKKANIDIASVTYGYNTKEYLSSENPTYFIDDLKELFNIIEK</sequence>
<dbReference type="GO" id="GO:0006281">
    <property type="term" value="P:DNA repair"/>
    <property type="evidence" value="ECO:0007669"/>
    <property type="project" value="TreeGrafter"/>
</dbReference>
<evidence type="ECO:0000313" key="2">
    <source>
        <dbReference type="Proteomes" id="UP000261212"/>
    </source>
</evidence>
<gene>
    <name evidence="1" type="ORF">DW687_02965</name>
</gene>
<reference evidence="1 2" key="1">
    <citation type="submission" date="2018-08" db="EMBL/GenBank/DDBJ databases">
        <title>A genome reference for cultivated species of the human gut microbiota.</title>
        <authorList>
            <person name="Zou Y."/>
            <person name="Xue W."/>
            <person name="Luo G."/>
        </authorList>
    </citation>
    <scope>NUCLEOTIDE SEQUENCE [LARGE SCALE GENOMIC DNA]</scope>
    <source>
        <strain evidence="1 2">AM25-6</strain>
    </source>
</reference>
<proteinExistence type="predicted"/>
<dbReference type="Proteomes" id="UP000261212">
    <property type="component" value="Unassembled WGS sequence"/>
</dbReference>
<dbReference type="GO" id="GO:0008967">
    <property type="term" value="F:phosphoglycolate phosphatase activity"/>
    <property type="evidence" value="ECO:0007669"/>
    <property type="project" value="TreeGrafter"/>
</dbReference>
<dbReference type="EMBL" id="QUSM01000002">
    <property type="protein sequence ID" value="RGD75303.1"/>
    <property type="molecule type" value="Genomic_DNA"/>
</dbReference>
<dbReference type="InterPro" id="IPR006439">
    <property type="entry name" value="HAD-SF_hydro_IA"/>
</dbReference>
<dbReference type="PANTHER" id="PTHR43434">
    <property type="entry name" value="PHOSPHOGLYCOLATE PHOSPHATASE"/>
    <property type="match status" value="1"/>
</dbReference>
<dbReference type="GO" id="GO:0005829">
    <property type="term" value="C:cytosol"/>
    <property type="evidence" value="ECO:0007669"/>
    <property type="project" value="TreeGrafter"/>
</dbReference>
<dbReference type="InterPro" id="IPR050155">
    <property type="entry name" value="HAD-like_hydrolase_sf"/>
</dbReference>
<dbReference type="GeneID" id="98000414"/>
<dbReference type="AlphaFoldDB" id="A0A3E3E1F6"/>
<dbReference type="InterPro" id="IPR023198">
    <property type="entry name" value="PGP-like_dom2"/>
</dbReference>
<dbReference type="InterPro" id="IPR041492">
    <property type="entry name" value="HAD_2"/>
</dbReference>
<dbReference type="SFLD" id="SFLDS00003">
    <property type="entry name" value="Haloacid_Dehalogenase"/>
    <property type="match status" value="1"/>
</dbReference>
<comment type="caution">
    <text evidence="1">The sequence shown here is derived from an EMBL/GenBank/DDBJ whole genome shotgun (WGS) entry which is preliminary data.</text>
</comment>
<dbReference type="Gene3D" id="3.40.50.1000">
    <property type="entry name" value="HAD superfamily/HAD-like"/>
    <property type="match status" value="1"/>
</dbReference>
<accession>A0A3E3E1F6</accession>
<dbReference type="RefSeq" id="WP_007050091.1">
    <property type="nucleotide sequence ID" value="NZ_CABKNJ010000001.1"/>
</dbReference>
<dbReference type="InterPro" id="IPR023214">
    <property type="entry name" value="HAD_sf"/>
</dbReference>
<organism evidence="1 2">
    <name type="scientific">Anaerofustis stercorihominis</name>
    <dbReference type="NCBI Taxonomy" id="214853"/>
    <lineage>
        <taxon>Bacteria</taxon>
        <taxon>Bacillati</taxon>
        <taxon>Bacillota</taxon>
        <taxon>Clostridia</taxon>
        <taxon>Eubacteriales</taxon>
        <taxon>Eubacteriaceae</taxon>
        <taxon>Anaerofustis</taxon>
    </lineage>
</organism>
<dbReference type="NCBIfam" id="TIGR01549">
    <property type="entry name" value="HAD-SF-IA-v1"/>
    <property type="match status" value="1"/>
</dbReference>
<dbReference type="PANTHER" id="PTHR43434:SF13">
    <property type="entry name" value="PHOSPHOGLYCOLATE PHOSPHATASE"/>
    <property type="match status" value="1"/>
</dbReference>
<dbReference type="Pfam" id="PF13419">
    <property type="entry name" value="HAD_2"/>
    <property type="match status" value="1"/>
</dbReference>